<dbReference type="RefSeq" id="WP_377319087.1">
    <property type="nucleotide sequence ID" value="NZ_JBHSNF010000001.1"/>
</dbReference>
<comment type="pathway">
    <text evidence="1">Carbohydrate metabolism; erythritol degradation.</text>
</comment>
<comment type="function">
    <text evidence="7">Involved in the gluconeogenesis. Catalyzes stereospecifically the conversion of dihydroxyacetone phosphate (DHAP) to D-glyceraldehyde-3-phosphate (G3P).</text>
</comment>
<dbReference type="PANTHER" id="PTHR21139:SF42">
    <property type="entry name" value="TRIOSEPHOSPHATE ISOMERASE"/>
    <property type="match status" value="1"/>
</dbReference>
<comment type="pathway">
    <text evidence="7 8">Carbohydrate degradation; glycolysis; D-glyceraldehyde 3-phosphate from glycerone phosphate: step 1/1.</text>
</comment>
<comment type="pathway">
    <text evidence="7 8">Carbohydrate biosynthesis; gluconeogenesis.</text>
</comment>
<evidence type="ECO:0000256" key="7">
    <source>
        <dbReference type="HAMAP-Rule" id="MF_00147"/>
    </source>
</evidence>
<dbReference type="EMBL" id="JBHSNF010000001">
    <property type="protein sequence ID" value="MFC5525726.1"/>
    <property type="molecule type" value="Genomic_DNA"/>
</dbReference>
<feature type="active site" description="Proton acceptor" evidence="7">
    <location>
        <position position="166"/>
    </location>
</feature>
<dbReference type="PANTHER" id="PTHR21139">
    <property type="entry name" value="TRIOSEPHOSPHATE ISOMERASE"/>
    <property type="match status" value="1"/>
</dbReference>
<keyword evidence="4 7" id="KW-0963">Cytoplasm</keyword>
<feature type="binding site" evidence="7">
    <location>
        <position position="211"/>
    </location>
    <ligand>
        <name>substrate</name>
    </ligand>
</feature>
<keyword evidence="3 7" id="KW-0312">Gluconeogenesis</keyword>
<dbReference type="InterPro" id="IPR013785">
    <property type="entry name" value="Aldolase_TIM"/>
</dbReference>
<protein>
    <recommendedName>
        <fullName evidence="7 8">Triosephosphate isomerase</fullName>
        <shortName evidence="7">TIM</shortName>
        <shortName evidence="7">TPI</shortName>
        <ecNumber evidence="7 8">5.3.1.1</ecNumber>
    </recommendedName>
    <alternativeName>
        <fullName evidence="7">Triose-phosphate isomerase</fullName>
    </alternativeName>
</protein>
<evidence type="ECO:0000256" key="5">
    <source>
        <dbReference type="ARBA" id="ARBA00023152"/>
    </source>
</evidence>
<feature type="binding site" evidence="7">
    <location>
        <position position="172"/>
    </location>
    <ligand>
        <name>substrate</name>
    </ligand>
</feature>
<evidence type="ECO:0000256" key="2">
    <source>
        <dbReference type="ARBA" id="ARBA00007422"/>
    </source>
</evidence>
<comment type="similarity">
    <text evidence="2 7 8">Belongs to the triosephosphate isomerase family.</text>
</comment>
<dbReference type="Gene3D" id="3.20.20.70">
    <property type="entry name" value="Aldolase class I"/>
    <property type="match status" value="1"/>
</dbReference>
<sequence>MRKKLVAGNWKMHGSRSMATALVNDIVADKPAAIDVAVFPPFPYLAELARQHADTGLAIGAQDVSEHGGQGAYTGEVSAAMLADVGASWVLAGHSERRQYHGESDDLVARKFAAALAGGLTPILCVGETLEQREAGQTELVITRQLQAVLGHNGIASFDTAVIAYEPVWAIGTGRTATPEQVQQVHAFIRSQLEKEDVTIARLTRLLYGGSVKAANAAELFAQADVDGGLIGGASLAASDFLGICAAALQAQ</sequence>
<evidence type="ECO:0000313" key="10">
    <source>
        <dbReference type="Proteomes" id="UP001596114"/>
    </source>
</evidence>
<dbReference type="InterPro" id="IPR035990">
    <property type="entry name" value="TIM_sf"/>
</dbReference>
<evidence type="ECO:0000313" key="9">
    <source>
        <dbReference type="EMBL" id="MFC5525726.1"/>
    </source>
</evidence>
<comment type="subcellular location">
    <subcellularLocation>
        <location evidence="7 8">Cytoplasm</location>
    </subcellularLocation>
</comment>
<dbReference type="EC" id="5.3.1.1" evidence="7 8"/>
<dbReference type="HAMAP" id="MF_00147_B">
    <property type="entry name" value="TIM_B"/>
    <property type="match status" value="1"/>
</dbReference>
<feature type="binding site" evidence="7">
    <location>
        <begin position="9"/>
        <end position="11"/>
    </location>
    <ligand>
        <name>substrate</name>
    </ligand>
</feature>
<feature type="active site" description="Electrophile" evidence="7">
    <location>
        <position position="94"/>
    </location>
</feature>
<proteinExistence type="inferred from homology"/>
<dbReference type="InterPro" id="IPR000652">
    <property type="entry name" value="Triosephosphate_isomerase"/>
</dbReference>
<comment type="catalytic activity">
    <reaction evidence="7 8">
        <text>D-glyceraldehyde 3-phosphate = dihydroxyacetone phosphate</text>
        <dbReference type="Rhea" id="RHEA:18585"/>
        <dbReference type="ChEBI" id="CHEBI:57642"/>
        <dbReference type="ChEBI" id="CHEBI:59776"/>
        <dbReference type="EC" id="5.3.1.1"/>
    </reaction>
</comment>
<dbReference type="SUPFAM" id="SSF51351">
    <property type="entry name" value="Triosephosphate isomerase (TIM)"/>
    <property type="match status" value="1"/>
</dbReference>
<comment type="caution">
    <text evidence="9">The sequence shown here is derived from an EMBL/GenBank/DDBJ whole genome shotgun (WGS) entry which is preliminary data.</text>
</comment>
<dbReference type="Pfam" id="PF00121">
    <property type="entry name" value="TIM"/>
    <property type="match status" value="1"/>
</dbReference>
<comment type="subunit">
    <text evidence="7 8">Homodimer.</text>
</comment>
<keyword evidence="6 7" id="KW-0413">Isomerase</keyword>
<gene>
    <name evidence="7 9" type="primary">tpiA</name>
    <name evidence="9" type="ORF">ACFPPA_08205</name>
</gene>
<dbReference type="GO" id="GO:0004807">
    <property type="term" value="F:triose-phosphate isomerase activity"/>
    <property type="evidence" value="ECO:0007669"/>
    <property type="project" value="UniProtKB-EC"/>
</dbReference>
<evidence type="ECO:0000256" key="6">
    <source>
        <dbReference type="ARBA" id="ARBA00023235"/>
    </source>
</evidence>
<organism evidence="9 10">
    <name type="scientific">Rhodanobacter ginsengisoli</name>
    <dbReference type="NCBI Taxonomy" id="418646"/>
    <lineage>
        <taxon>Bacteria</taxon>
        <taxon>Pseudomonadati</taxon>
        <taxon>Pseudomonadota</taxon>
        <taxon>Gammaproteobacteria</taxon>
        <taxon>Lysobacterales</taxon>
        <taxon>Rhodanobacteraceae</taxon>
        <taxon>Rhodanobacter</taxon>
    </lineage>
</organism>
<dbReference type="CDD" id="cd00311">
    <property type="entry name" value="TIM"/>
    <property type="match status" value="1"/>
</dbReference>
<keyword evidence="5 7" id="KW-0324">Glycolysis</keyword>
<reference evidence="10" key="1">
    <citation type="journal article" date="2019" name="Int. J. Syst. Evol. Microbiol.">
        <title>The Global Catalogue of Microorganisms (GCM) 10K type strain sequencing project: providing services to taxonomists for standard genome sequencing and annotation.</title>
        <authorList>
            <consortium name="The Broad Institute Genomics Platform"/>
            <consortium name="The Broad Institute Genome Sequencing Center for Infectious Disease"/>
            <person name="Wu L."/>
            <person name="Ma J."/>
        </authorList>
    </citation>
    <scope>NUCLEOTIDE SEQUENCE [LARGE SCALE GENOMIC DNA]</scope>
    <source>
        <strain evidence="10">CGMCC 1.16619</strain>
    </source>
</reference>
<evidence type="ECO:0000256" key="3">
    <source>
        <dbReference type="ARBA" id="ARBA00022432"/>
    </source>
</evidence>
<name>A0ABW0QL85_9GAMM</name>
<evidence type="ECO:0000256" key="1">
    <source>
        <dbReference type="ARBA" id="ARBA00004939"/>
    </source>
</evidence>
<feature type="binding site" evidence="7">
    <location>
        <begin position="232"/>
        <end position="233"/>
    </location>
    <ligand>
        <name>substrate</name>
    </ligand>
</feature>
<dbReference type="NCBIfam" id="TIGR00419">
    <property type="entry name" value="tim"/>
    <property type="match status" value="1"/>
</dbReference>
<accession>A0ABW0QL85</accession>
<keyword evidence="10" id="KW-1185">Reference proteome</keyword>
<dbReference type="InterPro" id="IPR020861">
    <property type="entry name" value="Triosephosphate_isomerase_AS"/>
</dbReference>
<dbReference type="PROSITE" id="PS00171">
    <property type="entry name" value="TIM_1"/>
    <property type="match status" value="1"/>
</dbReference>
<dbReference type="PROSITE" id="PS51440">
    <property type="entry name" value="TIM_2"/>
    <property type="match status" value="1"/>
</dbReference>
<dbReference type="Proteomes" id="UP001596114">
    <property type="component" value="Unassembled WGS sequence"/>
</dbReference>
<dbReference type="InterPro" id="IPR022896">
    <property type="entry name" value="TrioseP_Isoase_bac/euk"/>
</dbReference>
<evidence type="ECO:0000256" key="4">
    <source>
        <dbReference type="ARBA" id="ARBA00022490"/>
    </source>
</evidence>
<evidence type="ECO:0000256" key="8">
    <source>
        <dbReference type="RuleBase" id="RU363013"/>
    </source>
</evidence>